<dbReference type="AlphaFoldDB" id="A0A850LG71"/>
<evidence type="ECO:0000313" key="3">
    <source>
        <dbReference type="Proteomes" id="UP000565723"/>
    </source>
</evidence>
<evidence type="ECO:0008006" key="4">
    <source>
        <dbReference type="Google" id="ProtNLM"/>
    </source>
</evidence>
<gene>
    <name evidence="2" type="ORF">HW564_06655</name>
</gene>
<organism evidence="2 3">
    <name type="scientific">Ruegeria pomeroyi</name>
    <dbReference type="NCBI Taxonomy" id="89184"/>
    <lineage>
        <taxon>Bacteria</taxon>
        <taxon>Pseudomonadati</taxon>
        <taxon>Pseudomonadota</taxon>
        <taxon>Alphaproteobacteria</taxon>
        <taxon>Rhodobacterales</taxon>
        <taxon>Roseobacteraceae</taxon>
        <taxon>Ruegeria</taxon>
    </lineage>
</organism>
<dbReference type="OMA" id="YEQMKPK"/>
<dbReference type="SUPFAM" id="SSF158791">
    <property type="entry name" value="MgtE N-terminal domain-like"/>
    <property type="match status" value="1"/>
</dbReference>
<sequence>MKRKKSGTAGRGGALLLISVFMIGSAVIRIALEAGPALARGAVEEPVSDLARKDERATPAAADLHALLATLRQREQDLEQRESRVMERMRALEIAEVAIDRKLAELTQAEEALREAVATASVAAENDLSKLTEVYEKMKPKESAALFEEMDATFAAGFLARMRPEAAADIMAGLSPKVAYTISVVLAGRNANVPTE</sequence>
<name>A0A850LG71_9RHOB</name>
<comment type="caution">
    <text evidence="2">The sequence shown here is derived from an EMBL/GenBank/DDBJ whole genome shotgun (WGS) entry which is preliminary data.</text>
</comment>
<dbReference type="EMBL" id="JABXIY010000015">
    <property type="protein sequence ID" value="NVK96592.1"/>
    <property type="molecule type" value="Genomic_DNA"/>
</dbReference>
<proteinExistence type="predicted"/>
<protein>
    <recommendedName>
        <fullName evidence="4">Magnesium transporter MgtE intracellular domain-containing protein</fullName>
    </recommendedName>
</protein>
<dbReference type="Proteomes" id="UP000565723">
    <property type="component" value="Unassembled WGS sequence"/>
</dbReference>
<evidence type="ECO:0000313" key="2">
    <source>
        <dbReference type="EMBL" id="NVK96592.1"/>
    </source>
</evidence>
<accession>A0A850LG71</accession>
<evidence type="ECO:0000256" key="1">
    <source>
        <dbReference type="SAM" id="Coils"/>
    </source>
</evidence>
<feature type="coiled-coil region" evidence="1">
    <location>
        <begin position="61"/>
        <end position="119"/>
    </location>
</feature>
<reference evidence="2 3" key="1">
    <citation type="journal article" date="2020" name="Proc. Natl. Acad. Sci. U.S.A.">
        <title>Ecological drivers of bacterial community assembly in synthetic phycospheres.</title>
        <authorList>
            <person name="Fu H."/>
            <person name="Uchimiya M."/>
            <person name="Gore J."/>
            <person name="Moran M.A."/>
        </authorList>
    </citation>
    <scope>NUCLEOTIDE SEQUENCE [LARGE SCALE GENOMIC DNA]</scope>
    <source>
        <strain evidence="2">HF-Din03</strain>
    </source>
</reference>
<dbReference type="RefSeq" id="WP_011045971.1">
    <property type="nucleotide sequence ID" value="NZ_CP076685.1"/>
</dbReference>
<keyword evidence="1" id="KW-0175">Coiled coil</keyword>